<evidence type="ECO:0000313" key="1">
    <source>
        <dbReference type="EMBL" id="GAQ88151.1"/>
    </source>
</evidence>
<organism evidence="1 2">
    <name type="scientific">Klebsormidium nitens</name>
    <name type="common">Green alga</name>
    <name type="synonym">Ulothrix nitens</name>
    <dbReference type="NCBI Taxonomy" id="105231"/>
    <lineage>
        <taxon>Eukaryota</taxon>
        <taxon>Viridiplantae</taxon>
        <taxon>Streptophyta</taxon>
        <taxon>Klebsormidiophyceae</taxon>
        <taxon>Klebsormidiales</taxon>
        <taxon>Klebsormidiaceae</taxon>
        <taxon>Klebsormidium</taxon>
    </lineage>
</organism>
<dbReference type="Proteomes" id="UP000054558">
    <property type="component" value="Unassembled WGS sequence"/>
</dbReference>
<accession>A0A1Y1IGG4</accession>
<dbReference type="AlphaFoldDB" id="A0A1Y1IGG4"/>
<keyword evidence="2" id="KW-1185">Reference proteome</keyword>
<protein>
    <submittedName>
        <fullName evidence="1">Uncharacterized protein</fullName>
    </submittedName>
</protein>
<sequence>MVRSAGPCTEACLSKVNEGRVQLTDRENLEMLQAPASSTFLKHSLKGAQSKNAVDRLVALREFTHVFLPIVFSVSAGQHAVNVATFMLEGGFLAPIVEGLKAAAGGDWVVVPDLSGSEYPAKCKKHGRAVRTHLSQALVAIHALCSLALDVRLVRFILRTRPDLLNILELLYIAAEKPRVPDGVLIRTEVARTLTRMTAFSEPLRKELAMQNPKFVLRLVTFASENVEEVTIFEGPFCLIANLHHYLELVDVSTAMVELTAKVLLHSQRATDITMGCRIYNHLREKAACSTLPDSRLFKSAVLALAICEADSLEHDARLFGFKLSGLYWSTLEDIPKVVGKPS</sequence>
<gene>
    <name evidence="1" type="ORF">KFL_004040110</name>
</gene>
<proteinExistence type="predicted"/>
<evidence type="ECO:0000313" key="2">
    <source>
        <dbReference type="Proteomes" id="UP000054558"/>
    </source>
</evidence>
<dbReference type="EMBL" id="DF237353">
    <property type="protein sequence ID" value="GAQ88151.1"/>
    <property type="molecule type" value="Genomic_DNA"/>
</dbReference>
<name>A0A1Y1IGG4_KLENI</name>
<reference evidence="1 2" key="1">
    <citation type="journal article" date="2014" name="Nat. Commun.">
        <title>Klebsormidium flaccidum genome reveals primary factors for plant terrestrial adaptation.</title>
        <authorList>
            <person name="Hori K."/>
            <person name="Maruyama F."/>
            <person name="Fujisawa T."/>
            <person name="Togashi T."/>
            <person name="Yamamoto N."/>
            <person name="Seo M."/>
            <person name="Sato S."/>
            <person name="Yamada T."/>
            <person name="Mori H."/>
            <person name="Tajima N."/>
            <person name="Moriyama T."/>
            <person name="Ikeuchi M."/>
            <person name="Watanabe M."/>
            <person name="Wada H."/>
            <person name="Kobayashi K."/>
            <person name="Saito M."/>
            <person name="Masuda T."/>
            <person name="Sasaki-Sekimoto Y."/>
            <person name="Mashiguchi K."/>
            <person name="Awai K."/>
            <person name="Shimojima M."/>
            <person name="Masuda S."/>
            <person name="Iwai M."/>
            <person name="Nobusawa T."/>
            <person name="Narise T."/>
            <person name="Kondo S."/>
            <person name="Saito H."/>
            <person name="Sato R."/>
            <person name="Murakawa M."/>
            <person name="Ihara Y."/>
            <person name="Oshima-Yamada Y."/>
            <person name="Ohtaka K."/>
            <person name="Satoh M."/>
            <person name="Sonobe K."/>
            <person name="Ishii M."/>
            <person name="Ohtani R."/>
            <person name="Kanamori-Sato M."/>
            <person name="Honoki R."/>
            <person name="Miyazaki D."/>
            <person name="Mochizuki H."/>
            <person name="Umetsu J."/>
            <person name="Higashi K."/>
            <person name="Shibata D."/>
            <person name="Kamiya Y."/>
            <person name="Sato N."/>
            <person name="Nakamura Y."/>
            <person name="Tabata S."/>
            <person name="Ida S."/>
            <person name="Kurokawa K."/>
            <person name="Ohta H."/>
        </authorList>
    </citation>
    <scope>NUCLEOTIDE SEQUENCE [LARGE SCALE GENOMIC DNA]</scope>
    <source>
        <strain evidence="1 2">NIES-2285</strain>
    </source>
</reference>